<evidence type="ECO:0000256" key="8">
    <source>
        <dbReference type="ARBA" id="ARBA00023186"/>
    </source>
</evidence>
<feature type="region of interest" description="Disordered" evidence="10">
    <location>
        <begin position="191"/>
        <end position="254"/>
    </location>
</feature>
<dbReference type="InterPro" id="IPR044632">
    <property type="entry name" value="DNAJC25-like"/>
</dbReference>
<dbReference type="Gene3D" id="1.10.287.110">
    <property type="entry name" value="DnaJ domain"/>
    <property type="match status" value="1"/>
</dbReference>
<dbReference type="GO" id="GO:0005789">
    <property type="term" value="C:endoplasmic reticulum membrane"/>
    <property type="evidence" value="ECO:0007669"/>
    <property type="project" value="UniProtKB-SubCell"/>
</dbReference>
<keyword evidence="13" id="KW-1185">Reference proteome</keyword>
<dbReference type="InterPro" id="IPR018253">
    <property type="entry name" value="DnaJ_domain_CS"/>
</dbReference>
<keyword evidence="8" id="KW-0143">Chaperone</keyword>
<accession>A0A5N6MBR9</accession>
<dbReference type="PRINTS" id="PR00625">
    <property type="entry name" value="JDOMAIN"/>
</dbReference>
<evidence type="ECO:0000256" key="2">
    <source>
        <dbReference type="ARBA" id="ARBA00022692"/>
    </source>
</evidence>
<dbReference type="PANTHER" id="PTHR44176:SF1">
    <property type="entry name" value="DNAJ HOMOLOG SUBFAMILY C MEMBER 25"/>
    <property type="match status" value="1"/>
</dbReference>
<dbReference type="EMBL" id="SZYD01000016">
    <property type="protein sequence ID" value="KAD3337937.1"/>
    <property type="molecule type" value="Genomic_DNA"/>
</dbReference>
<keyword evidence="6" id="KW-0472">Membrane</keyword>
<dbReference type="SUPFAM" id="SSF46565">
    <property type="entry name" value="Chaperone J-domain"/>
    <property type="match status" value="1"/>
</dbReference>
<evidence type="ECO:0000313" key="13">
    <source>
        <dbReference type="Proteomes" id="UP000326396"/>
    </source>
</evidence>
<dbReference type="GO" id="GO:0006457">
    <property type="term" value="P:protein folding"/>
    <property type="evidence" value="ECO:0007669"/>
    <property type="project" value="InterPro"/>
</dbReference>
<keyword evidence="3" id="KW-0732">Signal</keyword>
<feature type="domain" description="J" evidence="11">
    <location>
        <begin position="357"/>
        <end position="421"/>
    </location>
</feature>
<dbReference type="FunFam" id="1.10.287.110:FF:000050">
    <property type="entry name" value="Chaperone protein dnaJ 50"/>
    <property type="match status" value="1"/>
</dbReference>
<dbReference type="OrthoDB" id="10250354at2759"/>
<feature type="compositionally biased region" description="Basic and acidic residues" evidence="10">
    <location>
        <begin position="209"/>
        <end position="222"/>
    </location>
</feature>
<evidence type="ECO:0000256" key="10">
    <source>
        <dbReference type="SAM" id="MobiDB-lite"/>
    </source>
</evidence>
<comment type="subcellular location">
    <subcellularLocation>
        <location evidence="1">Endoplasmic reticulum membrane</location>
        <topology evidence="1">Multi-pass membrane protein</topology>
    </subcellularLocation>
</comment>
<comment type="caution">
    <text evidence="12">The sequence shown here is derived from an EMBL/GenBank/DDBJ whole genome shotgun (WGS) entry which is preliminary data.</text>
</comment>
<keyword evidence="5" id="KW-1133">Transmembrane helix</keyword>
<dbReference type="SMART" id="SM00271">
    <property type="entry name" value="DnaJ"/>
    <property type="match status" value="1"/>
</dbReference>
<keyword evidence="7" id="KW-0325">Glycoprotein</keyword>
<protein>
    <recommendedName>
        <fullName evidence="11">J domain-containing protein</fullName>
    </recommendedName>
</protein>
<keyword evidence="2" id="KW-0812">Transmembrane</keyword>
<dbReference type="CDD" id="cd06257">
    <property type="entry name" value="DnaJ"/>
    <property type="match status" value="1"/>
</dbReference>
<evidence type="ECO:0000256" key="6">
    <source>
        <dbReference type="ARBA" id="ARBA00023136"/>
    </source>
</evidence>
<gene>
    <name evidence="12" type="ORF">E3N88_33458</name>
</gene>
<name>A0A5N6MBR9_9ASTR</name>
<evidence type="ECO:0000259" key="11">
    <source>
        <dbReference type="PROSITE" id="PS50076"/>
    </source>
</evidence>
<organism evidence="12 13">
    <name type="scientific">Mikania micrantha</name>
    <name type="common">bitter vine</name>
    <dbReference type="NCBI Taxonomy" id="192012"/>
    <lineage>
        <taxon>Eukaryota</taxon>
        <taxon>Viridiplantae</taxon>
        <taxon>Streptophyta</taxon>
        <taxon>Embryophyta</taxon>
        <taxon>Tracheophyta</taxon>
        <taxon>Spermatophyta</taxon>
        <taxon>Magnoliopsida</taxon>
        <taxon>eudicotyledons</taxon>
        <taxon>Gunneridae</taxon>
        <taxon>Pentapetalae</taxon>
        <taxon>asterids</taxon>
        <taxon>campanulids</taxon>
        <taxon>Asterales</taxon>
        <taxon>Asteraceae</taxon>
        <taxon>Asteroideae</taxon>
        <taxon>Heliantheae alliance</taxon>
        <taxon>Eupatorieae</taxon>
        <taxon>Mikania</taxon>
    </lineage>
</organism>
<dbReference type="InterPro" id="IPR001623">
    <property type="entry name" value="DnaJ_domain"/>
</dbReference>
<dbReference type="PANTHER" id="PTHR44176">
    <property type="entry name" value="DNAJ HOMOLOG SUBFAMILY C MEMBER 25"/>
    <property type="match status" value="1"/>
</dbReference>
<evidence type="ECO:0000256" key="4">
    <source>
        <dbReference type="ARBA" id="ARBA00022824"/>
    </source>
</evidence>
<evidence type="ECO:0000256" key="7">
    <source>
        <dbReference type="ARBA" id="ARBA00023180"/>
    </source>
</evidence>
<comment type="function">
    <text evidence="9">May play a role in protein folding in the endoplasmic reticulum.</text>
</comment>
<evidence type="ECO:0000313" key="12">
    <source>
        <dbReference type="EMBL" id="KAD3337937.1"/>
    </source>
</evidence>
<evidence type="ECO:0000256" key="1">
    <source>
        <dbReference type="ARBA" id="ARBA00004477"/>
    </source>
</evidence>
<reference evidence="12 13" key="1">
    <citation type="submission" date="2019-05" db="EMBL/GenBank/DDBJ databases">
        <title>Mikania micrantha, genome provides insights into the molecular mechanism of rapid growth.</title>
        <authorList>
            <person name="Liu B."/>
        </authorList>
    </citation>
    <scope>NUCLEOTIDE SEQUENCE [LARGE SCALE GENOMIC DNA]</scope>
    <source>
        <strain evidence="12">NLD-2019</strain>
        <tissue evidence="12">Leaf</tissue>
    </source>
</reference>
<dbReference type="Pfam" id="PF00226">
    <property type="entry name" value="DnaJ"/>
    <property type="match status" value="1"/>
</dbReference>
<dbReference type="InterPro" id="IPR036869">
    <property type="entry name" value="J_dom_sf"/>
</dbReference>
<evidence type="ECO:0000256" key="5">
    <source>
        <dbReference type="ARBA" id="ARBA00022989"/>
    </source>
</evidence>
<evidence type="ECO:0000256" key="3">
    <source>
        <dbReference type="ARBA" id="ARBA00022729"/>
    </source>
</evidence>
<sequence>MEINHFHFSDFVSLKKAENWISRVSFLSLTLSRLSLLFDRLAASNHPQIISNPRTEFVFAILASIPTILGMKLSFFRLSYARPDLNLDPNSAADVDCYRGMFMARSPSRQRIVAIDMADSNIVRVVTRSKHTWTNDEDAKLIDALMEIHASGKYAGADNGFKPEDVVQETQKSSPVDIEDFDFVDEVVPNVDRSEGQTGSVTSKRKRGRSTDADEIYRETLKGQRLRSPPPSGFRTGGFNIEPARKNRGRPRKYLQSGDDNIAPGLASAPVTACSSTGGGVQVKVLRRNLICFLGDFDRLVDLMTKTSPRSSRRNPTSRIKAMKTMATTSFRSFAVVSLLMIFFIQPSISIYCDEDDCYDLLGVSQNANASEIKRAYYKLSLKHHPDKNPDPESKKLFVKIANAYEILKDEVTRGQYDYAIEHPEEVFYNTARYYHAYYGHKTDPRAVLVGLLLVLSGIQYLNQWTRYNQAIDMVKRTPAYKNKLKSLELERTGAMPSKKKGGYKIDKKMQEDLSKELELQIKGAEKPSMWGLLGVRFILLPYTLGKLVLWYGCWYWRYKINKTSYSWEDASYLTRRALGAPPDSWEYLVQLRELSFRDAKRVEEEKVNKLEVKDLTADGQNWN</sequence>
<dbReference type="PROSITE" id="PS00636">
    <property type="entry name" value="DNAJ_1"/>
    <property type="match status" value="1"/>
</dbReference>
<dbReference type="Proteomes" id="UP000326396">
    <property type="component" value="Linkage Group LG6"/>
</dbReference>
<proteinExistence type="predicted"/>
<dbReference type="PROSITE" id="PS50076">
    <property type="entry name" value="DNAJ_2"/>
    <property type="match status" value="1"/>
</dbReference>
<evidence type="ECO:0000256" key="9">
    <source>
        <dbReference type="ARBA" id="ARBA00056093"/>
    </source>
</evidence>
<dbReference type="AlphaFoldDB" id="A0A5N6MBR9"/>
<keyword evidence="4" id="KW-0256">Endoplasmic reticulum</keyword>